<keyword evidence="1" id="KW-0732">Signal</keyword>
<evidence type="ECO:0000256" key="1">
    <source>
        <dbReference type="SAM" id="SignalP"/>
    </source>
</evidence>
<sequence>MKLKNCSKFRYVGNLLVCSCLLLCRVTPVYAGDQYIWAKENVGGNITIGNTAKYTGSVTDVSTAYASGITCVPSSSSTSLGGGSCKDLRALVSCSVDGTPYHPGMRVAGGALLYLFLGAPGGGRELIESGVNEYGSNYVGVTSAWNGVVAGIHIPTGFVLPSTITYECRTDVSASGFPLHDLSVGYVASHRRSITFSSLNGITISEPRPMVGPPGREVSTDFTVSVSSDVSFPFKWEVAAPCSDWNPYLKVNGAGEAIGVGEVGGGSTLGRETPMTAYFTPTEMGDFSCPATMTFYID</sequence>
<feature type="chain" id="PRO_5021775309" description="Ig-like domain-containing protein" evidence="1">
    <location>
        <begin position="32"/>
        <end position="298"/>
    </location>
</feature>
<feature type="signal peptide" evidence="1">
    <location>
        <begin position="1"/>
        <end position="31"/>
    </location>
</feature>
<dbReference type="EMBL" id="CABGHF010000001">
    <property type="protein sequence ID" value="VUS33318.1"/>
    <property type="molecule type" value="Genomic_DNA"/>
</dbReference>
<organism evidence="2 3">
    <name type="scientific">Klebsiella spallanzanii</name>
    <dbReference type="NCBI Taxonomy" id="2587528"/>
    <lineage>
        <taxon>Bacteria</taxon>
        <taxon>Pseudomonadati</taxon>
        <taxon>Pseudomonadota</taxon>
        <taxon>Gammaproteobacteria</taxon>
        <taxon>Enterobacterales</taxon>
        <taxon>Enterobacteriaceae</taxon>
        <taxon>Klebsiella/Raoultella group</taxon>
        <taxon>Klebsiella</taxon>
    </lineage>
</organism>
<reference evidence="2 3" key="1">
    <citation type="submission" date="2019-07" db="EMBL/GenBank/DDBJ databases">
        <authorList>
            <person name="Brisse S."/>
            <person name="Rodrigues C."/>
            <person name="Thorpe H."/>
        </authorList>
    </citation>
    <scope>NUCLEOTIDE SEQUENCE [LARGE SCALE GENOMIC DNA]</scope>
    <source>
        <strain evidence="2">SB6408</strain>
    </source>
</reference>
<evidence type="ECO:0000313" key="3">
    <source>
        <dbReference type="Proteomes" id="UP000318370"/>
    </source>
</evidence>
<evidence type="ECO:0008006" key="4">
    <source>
        <dbReference type="Google" id="ProtNLM"/>
    </source>
</evidence>
<proteinExistence type="predicted"/>
<gene>
    <name evidence="2" type="ORF">SB6408_00560</name>
</gene>
<dbReference type="Proteomes" id="UP000318370">
    <property type="component" value="Unassembled WGS sequence"/>
</dbReference>
<accession>A0A564HN47</accession>
<dbReference type="RefSeq" id="WP_142461777.1">
    <property type="nucleotide sequence ID" value="NZ_CABGHF010000001.1"/>
</dbReference>
<name>A0A564HN47_9ENTR</name>
<protein>
    <recommendedName>
        <fullName evidence="4">Ig-like domain-containing protein</fullName>
    </recommendedName>
</protein>
<evidence type="ECO:0000313" key="2">
    <source>
        <dbReference type="EMBL" id="VUS33318.1"/>
    </source>
</evidence>
<dbReference type="AlphaFoldDB" id="A0A564HN47"/>